<name>A0A8T3B493_DENNO</name>
<gene>
    <name evidence="1" type="ORF">KFK09_014748</name>
</gene>
<comment type="caution">
    <text evidence="1">The sequence shown here is derived from an EMBL/GenBank/DDBJ whole genome shotgun (WGS) entry which is preliminary data.</text>
</comment>
<sequence>MIITLNAMGSEIPIKWGCRSKLSPTLLPAFAPSNSRFYILLKGMFLNFDFV</sequence>
<evidence type="ECO:0000313" key="2">
    <source>
        <dbReference type="Proteomes" id="UP000829196"/>
    </source>
</evidence>
<accession>A0A8T3B493</accession>
<proteinExistence type="predicted"/>
<evidence type="ECO:0000313" key="1">
    <source>
        <dbReference type="EMBL" id="KAI0503805.1"/>
    </source>
</evidence>
<protein>
    <submittedName>
        <fullName evidence="1">Uncharacterized protein</fullName>
    </submittedName>
</protein>
<organism evidence="1 2">
    <name type="scientific">Dendrobium nobile</name>
    <name type="common">Orchid</name>
    <dbReference type="NCBI Taxonomy" id="94219"/>
    <lineage>
        <taxon>Eukaryota</taxon>
        <taxon>Viridiplantae</taxon>
        <taxon>Streptophyta</taxon>
        <taxon>Embryophyta</taxon>
        <taxon>Tracheophyta</taxon>
        <taxon>Spermatophyta</taxon>
        <taxon>Magnoliopsida</taxon>
        <taxon>Liliopsida</taxon>
        <taxon>Asparagales</taxon>
        <taxon>Orchidaceae</taxon>
        <taxon>Epidendroideae</taxon>
        <taxon>Malaxideae</taxon>
        <taxon>Dendrobiinae</taxon>
        <taxon>Dendrobium</taxon>
    </lineage>
</organism>
<dbReference type="Proteomes" id="UP000829196">
    <property type="component" value="Unassembled WGS sequence"/>
</dbReference>
<dbReference type="EMBL" id="JAGYWB010000011">
    <property type="protein sequence ID" value="KAI0503805.1"/>
    <property type="molecule type" value="Genomic_DNA"/>
</dbReference>
<dbReference type="AlphaFoldDB" id="A0A8T3B493"/>
<keyword evidence="2" id="KW-1185">Reference proteome</keyword>
<reference evidence="1" key="1">
    <citation type="journal article" date="2022" name="Front. Genet.">
        <title>Chromosome-Scale Assembly of the Dendrobium nobile Genome Provides Insights Into the Molecular Mechanism of the Biosynthesis of the Medicinal Active Ingredient of Dendrobium.</title>
        <authorList>
            <person name="Xu Q."/>
            <person name="Niu S.-C."/>
            <person name="Li K.-L."/>
            <person name="Zheng P.-J."/>
            <person name="Zhang X.-J."/>
            <person name="Jia Y."/>
            <person name="Liu Y."/>
            <person name="Niu Y.-X."/>
            <person name="Yu L.-H."/>
            <person name="Chen D.-F."/>
            <person name="Zhang G.-Q."/>
        </authorList>
    </citation>
    <scope>NUCLEOTIDE SEQUENCE</scope>
    <source>
        <tissue evidence="1">Leaf</tissue>
    </source>
</reference>